<protein>
    <recommendedName>
        <fullName evidence="3">HMG box domain-containing protein</fullName>
    </recommendedName>
</protein>
<dbReference type="GO" id="GO:0003677">
    <property type="term" value="F:DNA binding"/>
    <property type="evidence" value="ECO:0007669"/>
    <property type="project" value="UniProtKB-UniRule"/>
</dbReference>
<dbReference type="PANTHER" id="PTHR17609:SF2">
    <property type="entry name" value="HMG DOMAIN-CONTAINING PROTEIN 3"/>
    <property type="match status" value="1"/>
</dbReference>
<dbReference type="SMART" id="SM00398">
    <property type="entry name" value="HMG"/>
    <property type="match status" value="1"/>
</dbReference>
<dbReference type="SUPFAM" id="SSF47095">
    <property type="entry name" value="HMG-box"/>
    <property type="match status" value="1"/>
</dbReference>
<keyword evidence="1" id="KW-0238">DNA-binding</keyword>
<feature type="DNA-binding region" description="HMG box" evidence="1">
    <location>
        <begin position="45"/>
        <end position="103"/>
    </location>
</feature>
<dbReference type="InterPro" id="IPR036910">
    <property type="entry name" value="HMG_box_dom_sf"/>
</dbReference>
<feature type="region of interest" description="Disordered" evidence="2">
    <location>
        <begin position="381"/>
        <end position="403"/>
    </location>
</feature>
<feature type="compositionally biased region" description="Low complexity" evidence="2">
    <location>
        <begin position="350"/>
        <end position="363"/>
    </location>
</feature>
<reference evidence="5" key="1">
    <citation type="submission" date="2024-04" db="EMBL/GenBank/DDBJ databases">
        <title>Salinicola lusitanus LLJ914,a marine bacterium isolated from the Okinawa Trough.</title>
        <authorList>
            <person name="Li J."/>
        </authorList>
    </citation>
    <scope>NUCLEOTIDE SEQUENCE [LARGE SCALE GENOMIC DNA]</scope>
</reference>
<evidence type="ECO:0000313" key="5">
    <source>
        <dbReference type="Proteomes" id="UP001460270"/>
    </source>
</evidence>
<dbReference type="Proteomes" id="UP001460270">
    <property type="component" value="Unassembled WGS sequence"/>
</dbReference>
<gene>
    <name evidence="4" type="ORF">WMY93_009702</name>
</gene>
<feature type="compositionally biased region" description="Polar residues" evidence="2">
    <location>
        <begin position="420"/>
        <end position="432"/>
    </location>
</feature>
<feature type="region of interest" description="Disordered" evidence="2">
    <location>
        <begin position="420"/>
        <end position="441"/>
    </location>
</feature>
<dbReference type="EMBL" id="JBBPFD010000006">
    <property type="protein sequence ID" value="KAK7922800.1"/>
    <property type="molecule type" value="Genomic_DNA"/>
</dbReference>
<evidence type="ECO:0000313" key="4">
    <source>
        <dbReference type="EMBL" id="KAK7922800.1"/>
    </source>
</evidence>
<accession>A0AAW0PL80</accession>
<dbReference type="InterPro" id="IPR009071">
    <property type="entry name" value="HMG_box_dom"/>
</dbReference>
<feature type="region of interest" description="Disordered" evidence="2">
    <location>
        <begin position="319"/>
        <end position="367"/>
    </location>
</feature>
<feature type="compositionally biased region" description="Low complexity" evidence="2">
    <location>
        <begin position="387"/>
        <end position="400"/>
    </location>
</feature>
<dbReference type="CDD" id="cd21981">
    <property type="entry name" value="HMG-box_HMGXB3"/>
    <property type="match status" value="1"/>
</dbReference>
<dbReference type="InterPro" id="IPR040648">
    <property type="entry name" value="HMGXB3_CxC4"/>
</dbReference>
<feature type="region of interest" description="Disordered" evidence="2">
    <location>
        <begin position="155"/>
        <end position="182"/>
    </location>
</feature>
<feature type="domain" description="HMG box" evidence="3">
    <location>
        <begin position="45"/>
        <end position="103"/>
    </location>
</feature>
<proteinExistence type="predicted"/>
<evidence type="ECO:0000256" key="1">
    <source>
        <dbReference type="PROSITE-ProRule" id="PRU00267"/>
    </source>
</evidence>
<dbReference type="PANTHER" id="PTHR17609">
    <property type="entry name" value="HMG DOMAIN-CONTAINING PROTEIN 3"/>
    <property type="match status" value="1"/>
</dbReference>
<organism evidence="4 5">
    <name type="scientific">Mugilogobius chulae</name>
    <name type="common">yellowstripe goby</name>
    <dbReference type="NCBI Taxonomy" id="88201"/>
    <lineage>
        <taxon>Eukaryota</taxon>
        <taxon>Metazoa</taxon>
        <taxon>Chordata</taxon>
        <taxon>Craniata</taxon>
        <taxon>Vertebrata</taxon>
        <taxon>Euteleostomi</taxon>
        <taxon>Actinopterygii</taxon>
        <taxon>Neopterygii</taxon>
        <taxon>Teleostei</taxon>
        <taxon>Neoteleostei</taxon>
        <taxon>Acanthomorphata</taxon>
        <taxon>Gobiaria</taxon>
        <taxon>Gobiiformes</taxon>
        <taxon>Gobioidei</taxon>
        <taxon>Gobiidae</taxon>
        <taxon>Gobionellinae</taxon>
        <taxon>Mugilogobius</taxon>
    </lineage>
</organism>
<keyword evidence="5" id="KW-1185">Reference proteome</keyword>
<dbReference type="Pfam" id="PF09011">
    <property type="entry name" value="HMG_box_2"/>
    <property type="match status" value="1"/>
</dbReference>
<name>A0AAW0PL80_9GOBI</name>
<sequence length="1114" mass="124182">MDKEDIYEVMKVTEEVETFSSQTDVSPPKKKRSKPHLQTCSLEKPKKPRSAYLLYYFDVHQVMQKEVPNLPQSEINKRISESWRRLSVAEKSYYLEKAKSEKEGTTSPSPSPSKELPGFRKILPRANYFVLAKGCTPGSQPGDTVPDVSRDSLNGAAGAGQPSVTVKVECPSSGPSGEVEQYPQAVTVEEVPEEATHSKTHGILPYTSFTVLPKNESSPIPISGTKTQEETPHVVALIPSQNLLAQSSLGSVTTVAPVMMMSNVEQNPKPSYNMPVKTYTRRGRGKCSNPSCSFIYVTRHKPPKCPECGQFLGGKWVPAEKNEKNKNKPNNNKPKVKKDSTDDKGDAKRSSSSSGLQSALGAATARQRIRQNNTVFKIVTVPSNKEQNTNSNSTSTVTQQPLTGLKPSTLKQLGQSLSTNTNKQFASKSVESPASGPSLDRRMNLVSVTPFKQRTVTSFNLGLPTSRGRGWCKNPACDYMYKNRHKPAVCPKCGLSLSQKDNKGMKPETLLDPSKPLTAAQKDIQRQSTILLLQRTLQFAKDLNSLQIILVQHNDAEPEDNVETETLCESGWPHFFESASTHCNLCNYPLFKGGQNTVAGQVECWLLTETLMHKVSLQLKICLNVQCLALHSFTDIHAGLFNVGNRMLVSMDLFLKVRGNIKLGQTPAQVFETLLDHVPNHPMPDCRDYNDMICGICGMAPKIEVAQRQNNLLALKNVEFIWPENSDTDEVLVDDFWLTMESEALEQAAFPSDAPIIRLDASIIAPFMPPLMRGSTVINTEKNKVHAATESTSGEPSVLVRLIHDGHLRLDKLEEHSDEELRTILQKCGTQITQEMTKEELMVSLLSLYTQVHSGLHTAPEPNPHFTAGKLSKVCPHKVVSAFKCLIRRESARDHIDLLLSSHYWPPVYVSDCAQQVALCADVQYPDLATQMWGRNQGCFCDPFEKPEIVSCAELQDNTQSSELDENQHLHPVTRSTSRWLLHPPEDSQTEDPPPLKHHSPLLCKDLQPYMELLNELKTENSTDNTKTSPQQQPVVFNNTAYYYLYNRLVDFLSSRDIVNQQVNQVLQSCQPGEVVIRDTLYRLGVAKIDTEKEEVIDQSQELEAVKVETIVQT</sequence>
<comment type="caution">
    <text evidence="4">The sequence shown here is derived from an EMBL/GenBank/DDBJ whole genome shotgun (WGS) entry which is preliminary data.</text>
</comment>
<feature type="compositionally biased region" description="Basic and acidic residues" evidence="2">
    <location>
        <begin position="337"/>
        <end position="349"/>
    </location>
</feature>
<dbReference type="GO" id="GO:0005634">
    <property type="term" value="C:nucleus"/>
    <property type="evidence" value="ECO:0007669"/>
    <property type="project" value="UniProtKB-UniRule"/>
</dbReference>
<dbReference type="InterPro" id="IPR039598">
    <property type="entry name" value="HMGXB3"/>
</dbReference>
<evidence type="ECO:0000256" key="2">
    <source>
        <dbReference type="SAM" id="MobiDB-lite"/>
    </source>
</evidence>
<dbReference type="Pfam" id="PF18717">
    <property type="entry name" value="CxC4"/>
    <property type="match status" value="1"/>
</dbReference>
<feature type="region of interest" description="Disordered" evidence="2">
    <location>
        <begin position="975"/>
        <end position="999"/>
    </location>
</feature>
<keyword evidence="1" id="KW-0539">Nucleus</keyword>
<dbReference type="Gene3D" id="1.10.30.10">
    <property type="entry name" value="High mobility group box domain"/>
    <property type="match status" value="1"/>
</dbReference>
<feature type="region of interest" description="Disordered" evidence="2">
    <location>
        <begin position="97"/>
        <end position="117"/>
    </location>
</feature>
<evidence type="ECO:0000259" key="3">
    <source>
        <dbReference type="PROSITE" id="PS50118"/>
    </source>
</evidence>
<dbReference type="AlphaFoldDB" id="A0AAW0PL80"/>
<feature type="region of interest" description="Disordered" evidence="2">
    <location>
        <begin position="17"/>
        <end position="44"/>
    </location>
</feature>
<dbReference type="PROSITE" id="PS50118">
    <property type="entry name" value="HMG_BOX_2"/>
    <property type="match status" value="1"/>
</dbReference>